<dbReference type="SUPFAM" id="SSF53850">
    <property type="entry name" value="Periplasmic binding protein-like II"/>
    <property type="match status" value="1"/>
</dbReference>
<sequence length="127" mass="13911">MVLIASYKAEVSSILTVQQLPSAITGIDSLRASELPIGYQSGTFTFEYLTYSLGMARSRLVPLDSIEEYERALKLGPNALGGVAAIVDELPYIELFLAERTGFKIVGEPFMNRGWGFVSTILRVLSC</sequence>
<evidence type="ECO:0000313" key="1">
    <source>
        <dbReference type="EMBL" id="KAF3556131.1"/>
    </source>
</evidence>
<dbReference type="InterPro" id="IPR015683">
    <property type="entry name" value="Ionotropic_Glu_rcpt"/>
</dbReference>
<protein>
    <submittedName>
        <fullName evidence="1">Uncharacterized protein</fullName>
    </submittedName>
</protein>
<comment type="caution">
    <text evidence="1">The sequence shown here is derived from an EMBL/GenBank/DDBJ whole genome shotgun (WGS) entry which is preliminary data.</text>
</comment>
<reference evidence="1" key="1">
    <citation type="submission" date="2019-12" db="EMBL/GenBank/DDBJ databases">
        <title>Genome sequencing and annotation of Brassica cretica.</title>
        <authorList>
            <person name="Studholme D.J."/>
            <person name="Sarris P."/>
        </authorList>
    </citation>
    <scope>NUCLEOTIDE SEQUENCE</scope>
    <source>
        <strain evidence="1">PFS-109/04</strain>
        <tissue evidence="1">Leaf</tissue>
    </source>
</reference>
<dbReference type="PANTHER" id="PTHR18966">
    <property type="entry name" value="IONOTROPIC GLUTAMATE RECEPTOR"/>
    <property type="match status" value="1"/>
</dbReference>
<dbReference type="EMBL" id="QGKX02000996">
    <property type="protein sequence ID" value="KAF3556131.1"/>
    <property type="molecule type" value="Genomic_DNA"/>
</dbReference>
<dbReference type="Gene3D" id="3.40.190.10">
    <property type="entry name" value="Periplasmic binding protein-like II"/>
    <property type="match status" value="1"/>
</dbReference>
<evidence type="ECO:0000313" key="2">
    <source>
        <dbReference type="Proteomes" id="UP000712600"/>
    </source>
</evidence>
<organism evidence="1 2">
    <name type="scientific">Brassica cretica</name>
    <name type="common">Mustard</name>
    <dbReference type="NCBI Taxonomy" id="69181"/>
    <lineage>
        <taxon>Eukaryota</taxon>
        <taxon>Viridiplantae</taxon>
        <taxon>Streptophyta</taxon>
        <taxon>Embryophyta</taxon>
        <taxon>Tracheophyta</taxon>
        <taxon>Spermatophyta</taxon>
        <taxon>Magnoliopsida</taxon>
        <taxon>eudicotyledons</taxon>
        <taxon>Gunneridae</taxon>
        <taxon>Pentapetalae</taxon>
        <taxon>rosids</taxon>
        <taxon>malvids</taxon>
        <taxon>Brassicales</taxon>
        <taxon>Brassicaceae</taxon>
        <taxon>Brassiceae</taxon>
        <taxon>Brassica</taxon>
    </lineage>
</organism>
<name>A0A8S9R473_BRACR</name>
<proteinExistence type="predicted"/>
<dbReference type="Proteomes" id="UP000712600">
    <property type="component" value="Unassembled WGS sequence"/>
</dbReference>
<gene>
    <name evidence="1" type="ORF">F2Q69_00017135</name>
</gene>
<accession>A0A8S9R473</accession>
<dbReference type="AlphaFoldDB" id="A0A8S9R473"/>